<proteinExistence type="predicted"/>
<evidence type="ECO:0000313" key="2">
    <source>
        <dbReference type="Proteomes" id="UP000829362"/>
    </source>
</evidence>
<dbReference type="Proteomes" id="UP000829362">
    <property type="component" value="Segment"/>
</dbReference>
<name>A0AC61TSD3_9CAUD</name>
<accession>A0AC61TSD3</accession>
<keyword evidence="2" id="KW-1185">Reference proteome</keyword>
<reference evidence="1" key="1">
    <citation type="submission" date="2021-11" db="EMBL/GenBank/DDBJ databases">
        <authorList>
            <person name="Rong C."/>
            <person name="Yang Y."/>
            <person name="Li S."/>
            <person name="Zhou K."/>
            <person name="Xu Y."/>
            <person name="Zhang R."/>
            <person name="Zhang Y."/>
        </authorList>
    </citation>
    <scope>NUCLEOTIDE SEQUENCE</scope>
</reference>
<evidence type="ECO:0000313" key="1">
    <source>
        <dbReference type="EMBL" id="UNH61137.1"/>
    </source>
</evidence>
<protein>
    <submittedName>
        <fullName evidence="1">Uncharacterized protein</fullName>
    </submittedName>
</protein>
<gene>
    <name evidence="1" type="ORF">SSZBM1_20</name>
</gene>
<sequence length="89" mass="10362">MLRYPNSPSKLPQSHPTKLTTIPMYYDIDEKQTSIDNMVDTLTERLQVASLRDNIGDMKAIYSEWIVDGQDPEDGEYVFQFIENFTLQN</sequence>
<dbReference type="EMBL" id="OL473597">
    <property type="protein sequence ID" value="UNH61137.1"/>
    <property type="molecule type" value="Genomic_DNA"/>
</dbReference>
<organism evidence="1 2">
    <name type="scientific">Synechococcus phage S-SZBM1</name>
    <dbReference type="NCBI Taxonomy" id="2926475"/>
    <lineage>
        <taxon>Viruses</taxon>
        <taxon>Duplodnaviria</taxon>
        <taxon>Heunggongvirae</taxon>
        <taxon>Uroviricota</taxon>
        <taxon>Caudoviricetes</taxon>
        <taxon>Pantevenvirales</taxon>
        <taxon>Kyanoviridae</taxon>
        <taxon>Shenzhenivirus</taxon>
        <taxon>Shenzhenivirus sszbm1</taxon>
    </lineage>
</organism>